<evidence type="ECO:0000313" key="2">
    <source>
        <dbReference type="Proteomes" id="UP000308886"/>
    </source>
</evidence>
<dbReference type="EMBL" id="SRZC01000004">
    <property type="protein sequence ID" value="TGX83367.1"/>
    <property type="molecule type" value="Genomic_DNA"/>
</dbReference>
<keyword evidence="2" id="KW-1185">Reference proteome</keyword>
<reference evidence="1" key="1">
    <citation type="submission" date="2019-04" db="EMBL/GenBank/DDBJ databases">
        <title>Microbes associate with the intestines of laboratory mice.</title>
        <authorList>
            <person name="Navarre W."/>
            <person name="Wong E."/>
            <person name="Huang K."/>
            <person name="Tropini C."/>
            <person name="Ng K."/>
            <person name="Yu B."/>
        </authorList>
    </citation>
    <scope>NUCLEOTIDE SEQUENCE</scope>
    <source>
        <strain evidence="1">NM73_A23</strain>
    </source>
</reference>
<evidence type="ECO:0000313" key="1">
    <source>
        <dbReference type="EMBL" id="TGX83367.1"/>
    </source>
</evidence>
<accession>A0AC61QSP1</accession>
<name>A0AC61QSP1_9BACT</name>
<organism evidence="1 2">
    <name type="scientific">Palleniella muris</name>
    <dbReference type="NCBI Taxonomy" id="3038145"/>
    <lineage>
        <taxon>Bacteria</taxon>
        <taxon>Pseudomonadati</taxon>
        <taxon>Bacteroidota</taxon>
        <taxon>Bacteroidia</taxon>
        <taxon>Bacteroidales</taxon>
        <taxon>Prevotellaceae</taxon>
        <taxon>Palleniella</taxon>
    </lineage>
</organism>
<proteinExistence type="predicted"/>
<sequence length="458" mass="51474">MTDNNIFKGKKAAYFTLGCKLNFAETSTFAEMLEKRGVVAAAKGEQADLCLINTCSVTEVADHKCRQQIHKMVRNNPGAFVVVTGCYAQLEPERIAAIEGVDLVLGSNEKADLMQYLSDAWTEKSGADCGEGRGTIISENLHRHHSVKTKEIKSFAPSCSRGNRTRYFLKVQDGCNYYCTYCTIPYARGNSRNPSVESLVAQAREVAERGGKEIVLTGVNIGDFGQTTGETFLELVKALDKVEGIERYRISSIEPNLLTDELIEYCAGSRAFMPHFHIPLQSGSDEVLRLMHRRYDTALFRRKIELVKLLMPDAFIGVDVMVGCRGETPECFEECYEFIKSLDVQQLHVFPYSERPGTAALKIHYVVEDKEKKERSHRLLELSDLKTEAFYKGFIGREMHVLMEKAPKGRAMHGFTDNYVRVEIPAGIAKDEYDNEILKVRLSGFNSDKTALMAELLP</sequence>
<protein>
    <submittedName>
        <fullName evidence="1">tRNA (N(6)-L-threonylcarbamoyladenosine(37)-C(2))-methylthiotransferase MtaB</fullName>
    </submittedName>
</protein>
<comment type="caution">
    <text evidence="1">The sequence shown here is derived from an EMBL/GenBank/DDBJ whole genome shotgun (WGS) entry which is preliminary data.</text>
</comment>
<dbReference type="Proteomes" id="UP000308886">
    <property type="component" value="Unassembled WGS sequence"/>
</dbReference>
<gene>
    <name evidence="1" type="primary">mtaB</name>
    <name evidence="1" type="ORF">E5358_03695</name>
</gene>